<evidence type="ECO:0000313" key="1">
    <source>
        <dbReference type="EMBL" id="AZA84769.1"/>
    </source>
</evidence>
<dbReference type="EMBL" id="PPEH01000008">
    <property type="protein sequence ID" value="PNW12140.1"/>
    <property type="molecule type" value="Genomic_DNA"/>
</dbReference>
<keyword evidence="4" id="KW-1185">Reference proteome</keyword>
<dbReference type="AlphaFoldDB" id="A0A3G6RLK9"/>
<proteinExistence type="predicted"/>
<dbReference type="EMBL" id="CP033924">
    <property type="protein sequence ID" value="AZA84769.1"/>
    <property type="molecule type" value="Genomic_DNA"/>
</dbReference>
<dbReference type="Proteomes" id="UP000236262">
    <property type="component" value="Unassembled WGS sequence"/>
</dbReference>
<reference evidence="1 4" key="2">
    <citation type="submission" date="2018-11" db="EMBL/GenBank/DDBJ databases">
        <title>Proposal to divide the Flavobacteriaceae and reorganize its genera based on Amino Acid Identity values calculated from whole genome sequences.</title>
        <authorList>
            <person name="Nicholson A.C."/>
            <person name="Gulvik C.A."/>
            <person name="Whitney A.M."/>
            <person name="Humrighouse B.W."/>
            <person name="Bell M."/>
            <person name="Holmes B."/>
            <person name="Steigerwalt A.G."/>
            <person name="Villarma A."/>
            <person name="Sheth M."/>
            <person name="Batra D."/>
            <person name="Pryor J."/>
            <person name="Bernardet J.-F."/>
            <person name="Hugo C."/>
            <person name="Kampfer P."/>
            <person name="Newman J."/>
            <person name="McQuiston J.R."/>
        </authorList>
    </citation>
    <scope>NUCLEOTIDE SEQUENCE [LARGE SCALE GENOMIC DNA]</scope>
    <source>
        <strain evidence="1 4">KC_1864</strain>
    </source>
</reference>
<protein>
    <recommendedName>
        <fullName evidence="5">Integrase catalytic domain-containing protein</fullName>
    </recommendedName>
</protein>
<gene>
    <name evidence="2" type="ORF">C1637_18480</name>
    <name evidence="1" type="ORF">EG342_23985</name>
</gene>
<accession>A0A3G6RLK9</accession>
<organism evidence="2 3">
    <name type="scientific">Chryseobacterium lactis</name>
    <dbReference type="NCBI Taxonomy" id="1241981"/>
    <lineage>
        <taxon>Bacteria</taxon>
        <taxon>Pseudomonadati</taxon>
        <taxon>Bacteroidota</taxon>
        <taxon>Flavobacteriia</taxon>
        <taxon>Flavobacteriales</taxon>
        <taxon>Weeksellaceae</taxon>
        <taxon>Chryseobacterium group</taxon>
        <taxon>Chryseobacterium</taxon>
    </lineage>
</organism>
<reference evidence="2 3" key="1">
    <citation type="submission" date="2018-01" db="EMBL/GenBank/DDBJ databases">
        <title>Draft genome sequences of Chryseobacterium lactis NCTC11390, Chryseobacterium oncorhynchi 701B-08, and Chryseobacterium viscerum 687B-08.</title>
        <authorList>
            <person name="Jeong J.-J."/>
            <person name="Lee Y.J."/>
            <person name="Park B."/>
            <person name="Choi I.-G."/>
            <person name="Kim K.D."/>
        </authorList>
    </citation>
    <scope>NUCLEOTIDE SEQUENCE [LARGE SCALE GENOMIC DNA]</scope>
    <source>
        <strain evidence="2 3">NCTC11390</strain>
    </source>
</reference>
<dbReference type="KEGG" id="clac:EG342_23985"/>
<evidence type="ECO:0000313" key="2">
    <source>
        <dbReference type="EMBL" id="PNW12140.1"/>
    </source>
</evidence>
<evidence type="ECO:0008006" key="5">
    <source>
        <dbReference type="Google" id="ProtNLM"/>
    </source>
</evidence>
<dbReference type="Proteomes" id="UP000279972">
    <property type="component" value="Chromosome"/>
</dbReference>
<evidence type="ECO:0000313" key="4">
    <source>
        <dbReference type="Proteomes" id="UP000279972"/>
    </source>
</evidence>
<name>A0A3G6RLK9_CHRLC</name>
<evidence type="ECO:0000313" key="3">
    <source>
        <dbReference type="Proteomes" id="UP000236262"/>
    </source>
</evidence>
<sequence length="724" mass="85068">MPKQEEKKLPLTRSFWVYFLKSDTNPDNYPTPNNKIAKKIMPFQWGNILTVTKDELVPMYFNTLDSLQKKIQRYRDLPFGIKQVRKGGNGRQMLIDFDSLPKEIQDSIGDPRKMQHPMIPFFQFDPSAVRYFTDFRFEDGSPLKENFKQEYITNASVLLAAERLKTARLEEWKKLKKNSGRGLLPSLCTDLITFNEYLPKLFGVQHTIPSSYRAFDRIWKPFFNTFEEGYHYGSLISGKLKNQNRKLMTDEMIALLNDMFAGQEYKPSRTQVANQYKAFLSGDLEIISNETGEVYDHSNNAKFKEISDSSIIAWLGKWEFKIGTFAKRSGDRQKLMQSFIPWHKLTKIKEAGTLISIDDRQPPFMYDKNRNRVWFYMGIDLGSETWTCWVHGKTKEGIIIEFYRQMIRNYIEWGFNLPLGLECESSLNSSFKDTFLRNGAMFDNVNIYANRARSKAIERKFEELRYRHEKSRLGWMARPHARKEENQKSGDEEVFIPYEDIIDHSLHDIEIWNNAPHSVHTEKTRWEVFCEMQNKNTQPTNWRALLPYLGKETISSCNAGIINFRNTTYVLGMDGEITLGEDLIRLMKYVEGKEFSIFWLDGNDGSTLKAMIYYDDMMLCEVVPHPEYSKSKHERTEQGDLNRKLMSAYENTVNSFMAQQKREIEQITIIDHRSKTLNNKFQIPGRKKYTQTESIPQELLLEENTGYHYEKTEGTARSWKSNFR</sequence>